<comment type="caution">
    <text evidence="1">The sequence shown here is derived from an EMBL/GenBank/DDBJ whole genome shotgun (WGS) entry which is preliminary data.</text>
</comment>
<dbReference type="PANTHER" id="PTHR33112:SF10">
    <property type="entry name" value="TOL"/>
    <property type="match status" value="1"/>
</dbReference>
<dbReference type="Proteomes" id="UP000287124">
    <property type="component" value="Unassembled WGS sequence"/>
</dbReference>
<evidence type="ECO:0008006" key="3">
    <source>
        <dbReference type="Google" id="ProtNLM"/>
    </source>
</evidence>
<accession>A0A430M3A7</accession>
<organism evidence="1 2">
    <name type="scientific">Fusarium euwallaceae</name>
    <dbReference type="NCBI Taxonomy" id="1147111"/>
    <lineage>
        <taxon>Eukaryota</taxon>
        <taxon>Fungi</taxon>
        <taxon>Dikarya</taxon>
        <taxon>Ascomycota</taxon>
        <taxon>Pezizomycotina</taxon>
        <taxon>Sordariomycetes</taxon>
        <taxon>Hypocreomycetidae</taxon>
        <taxon>Hypocreales</taxon>
        <taxon>Nectriaceae</taxon>
        <taxon>Fusarium</taxon>
        <taxon>Fusarium solani species complex</taxon>
    </lineage>
</organism>
<sequence>MDNQSAVDAIHEIILKVDSLFCGHLSDARSMETEWEASTVIEETETGRNAHTFRYDDSRILDTCISALTAVEPVITDAPGSKRFYAMLGGFHGLRYAANRDPWDLESSIKLGRKAARWLHVFGADSHSASIMFNLAVSLSCRFDVTDLQQDLNEAFHHAHAAMSAMADGGAGQTAAFSLLGELHIKRYETTKSKQDLLDAISNYREALRSMPSYRPDWFRVNKHLIVTLIHHAQGHGELSGDFATPLIRELAEKDPSCEYLLANASRLAPVEDFSPIFQKLPMKNDSGDSVLELPSDNDEVFTVESRGEYLGPDNRVQVRELPQVLLFDREAGTVMDMPIFDLHDVNRVKDVLTGILHFKDLLGEVDSEVIGFADDWTCSLDNSFGQEFSQHLGEAAPTGLTQLPPAHLCDRCRTLNFLSPQFELNVSRAELESSRTDSCELCRLLLEVLGPTISSESVKLHVKDSCLRAEGSNRPLLRVYSKPGSEICSTIQPYPILPEPRTQRHLDFLREWLRICDEEHQCLKNHQEEEDDDDEPRAQPDNFLPERVLDVGVGRDSDTLRLKLSDLGERGKNMERYYGQAYVTIAATSAEHSEVGFLNPRFAPGNQTRTQGRCVNIATPAGNSLYICKEIDNFRDDVEQGCLNKRGWVLQERLLSRRTIHFTAGQTYGECGDGIRCQTLTKMTNPKASLFSDTLFPRSIMRYTKSNRIRFFQYLFETYSTLDLTTETDRPVAIEGLLKRLGAELNTPTQYGIIKRFLNRSLLWRRSADTKLKLIKGLEAQNAPSWSWLRYSGQISYLSVPFYSVSWSNAVKSFPDNDGDAHADPNPELGPKFSAFVRTFSPGAQCQGLLFDEAERTDIHTLRCVVLGRIGDESSEQQHYILAVAPVHVRDDVDLQETASTLAAEGWQKNALFNMKLLDSAIKEAQRLKPGGLCS</sequence>
<dbReference type="EMBL" id="MIKF01000026">
    <property type="protein sequence ID" value="RTE82475.1"/>
    <property type="molecule type" value="Genomic_DNA"/>
</dbReference>
<dbReference type="AlphaFoldDB" id="A0A430M3A7"/>
<proteinExistence type="predicted"/>
<evidence type="ECO:0000313" key="1">
    <source>
        <dbReference type="EMBL" id="RTE82475.1"/>
    </source>
</evidence>
<name>A0A430M3A7_9HYPO</name>
<protein>
    <recommendedName>
        <fullName evidence="3">Heterokaryon incompatibility domain-containing protein</fullName>
    </recommendedName>
</protein>
<dbReference type="PANTHER" id="PTHR33112">
    <property type="entry name" value="DOMAIN PROTEIN, PUTATIVE-RELATED"/>
    <property type="match status" value="1"/>
</dbReference>
<evidence type="ECO:0000313" key="2">
    <source>
        <dbReference type="Proteomes" id="UP000287124"/>
    </source>
</evidence>
<keyword evidence="2" id="KW-1185">Reference proteome</keyword>
<reference evidence="1 2" key="1">
    <citation type="submission" date="2017-06" db="EMBL/GenBank/DDBJ databases">
        <title>Comparative genomic analysis of Ambrosia Fusariam Clade fungi.</title>
        <authorList>
            <person name="Stajich J.E."/>
            <person name="Carrillo J."/>
            <person name="Kijimoto T."/>
            <person name="Eskalen A."/>
            <person name="O'Donnell K."/>
            <person name="Kasson M."/>
        </authorList>
    </citation>
    <scope>NUCLEOTIDE SEQUENCE [LARGE SCALE GENOMIC DNA]</scope>
    <source>
        <strain evidence="1 2">UCR1854</strain>
    </source>
</reference>
<gene>
    <name evidence="1" type="ORF">BHE90_002943</name>
</gene>